<dbReference type="PANTHER" id="PTHR30363:SF46">
    <property type="entry name" value="LYSR FAMILY TRANSCRIPTIONAL REGULATOR"/>
    <property type="match status" value="1"/>
</dbReference>
<dbReference type="Pfam" id="PF00455">
    <property type="entry name" value="DeoRC"/>
    <property type="match status" value="1"/>
</dbReference>
<feature type="domain" description="HTH deoR-type" evidence="4">
    <location>
        <begin position="2"/>
        <end position="57"/>
    </location>
</feature>
<dbReference type="InterPro" id="IPR014036">
    <property type="entry name" value="DeoR-like_C"/>
</dbReference>
<dbReference type="Gene3D" id="3.40.50.1360">
    <property type="match status" value="1"/>
</dbReference>
<keyword evidence="1" id="KW-0805">Transcription regulation</keyword>
<dbReference type="SUPFAM" id="SSF100950">
    <property type="entry name" value="NagB/RpiA/CoA transferase-like"/>
    <property type="match status" value="1"/>
</dbReference>
<reference evidence="5 6" key="1">
    <citation type="submission" date="2016-10" db="EMBL/GenBank/DDBJ databases">
        <authorList>
            <person name="Varghese N."/>
            <person name="Submissions S."/>
        </authorList>
    </citation>
    <scope>NUCLEOTIDE SEQUENCE [LARGE SCALE GENOMIC DNA]</scope>
    <source>
        <strain evidence="5 6">DSM 22022</strain>
    </source>
</reference>
<dbReference type="InterPro" id="IPR018356">
    <property type="entry name" value="Tscrpt_reg_HTH_DeoR_CS"/>
</dbReference>
<gene>
    <name evidence="5" type="ORF">SAMN02910354_01311</name>
</gene>
<evidence type="ECO:0000313" key="5">
    <source>
        <dbReference type="EMBL" id="SCY05324.1"/>
    </source>
</evidence>
<dbReference type="Gene3D" id="1.10.10.10">
    <property type="entry name" value="Winged helix-like DNA-binding domain superfamily/Winged helix DNA-binding domain"/>
    <property type="match status" value="1"/>
</dbReference>
<dbReference type="RefSeq" id="WP_090655388.1">
    <property type="nucleotide sequence ID" value="NZ_CP015031.1"/>
</dbReference>
<dbReference type="PANTHER" id="PTHR30363">
    <property type="entry name" value="HTH-TYPE TRANSCRIPTIONAL REGULATOR SRLR-RELATED"/>
    <property type="match status" value="1"/>
</dbReference>
<protein>
    <submittedName>
        <fullName evidence="5">Transcriptional regulator, DeoR family</fullName>
    </submittedName>
</protein>
<dbReference type="InterPro" id="IPR001034">
    <property type="entry name" value="DeoR_HTH"/>
</dbReference>
<keyword evidence="2" id="KW-0238">DNA-binding</keyword>
<dbReference type="SMART" id="SM00420">
    <property type="entry name" value="HTH_DEOR"/>
    <property type="match status" value="1"/>
</dbReference>
<evidence type="ECO:0000259" key="4">
    <source>
        <dbReference type="PROSITE" id="PS51000"/>
    </source>
</evidence>
<dbReference type="PRINTS" id="PR00037">
    <property type="entry name" value="HTHLACR"/>
</dbReference>
<keyword evidence="6" id="KW-1185">Reference proteome</keyword>
<dbReference type="InterPro" id="IPR036390">
    <property type="entry name" value="WH_DNA-bd_sf"/>
</dbReference>
<evidence type="ECO:0000313" key="6">
    <source>
        <dbReference type="Proteomes" id="UP000199588"/>
    </source>
</evidence>
<dbReference type="PROSITE" id="PS00894">
    <property type="entry name" value="HTH_DEOR_1"/>
    <property type="match status" value="1"/>
</dbReference>
<name>A0A1G5CSH1_9PAST</name>
<dbReference type="PROSITE" id="PS51000">
    <property type="entry name" value="HTH_DEOR_2"/>
    <property type="match status" value="1"/>
</dbReference>
<evidence type="ECO:0000256" key="2">
    <source>
        <dbReference type="ARBA" id="ARBA00023125"/>
    </source>
</evidence>
<comment type="caution">
    <text evidence="5">The sequence shown here is derived from an EMBL/GenBank/DDBJ whole genome shotgun (WGS) entry which is preliminary data.</text>
</comment>
<sequence length="251" mass="27809">MTKDRQETIMLYLKSHNMATVEQLVKVTNSSPATIRRDLIKLDEKGSIIRTHGGVALNQFIPYQPTTNEKQYQHVTEKENIADYVVSLISPGDSVLLDAGTTTLCIAKKLVNIPLRVITSDLHIALLLSEYKQIDIVMTGGAIDKSSQSCIGQHGLDLLQNINPDFAFVSCNSWSIERGITAPTEDKANLKKCLLQNSRRKVLVADSSKYGKCSLFKVIELNRLTDIITDHNLPQSAQKALNELDLSVAFA</sequence>
<organism evidence="5 6">
    <name type="scientific">Basfia succiniciproducens</name>
    <dbReference type="NCBI Taxonomy" id="653940"/>
    <lineage>
        <taxon>Bacteria</taxon>
        <taxon>Pseudomonadati</taxon>
        <taxon>Pseudomonadota</taxon>
        <taxon>Gammaproteobacteria</taxon>
        <taxon>Pasteurellales</taxon>
        <taxon>Pasteurellaceae</taxon>
        <taxon>Basfia</taxon>
    </lineage>
</organism>
<keyword evidence="3" id="KW-0804">Transcription</keyword>
<dbReference type="EMBL" id="FMUQ01000009">
    <property type="protein sequence ID" value="SCY05324.1"/>
    <property type="molecule type" value="Genomic_DNA"/>
</dbReference>
<evidence type="ECO:0000256" key="3">
    <source>
        <dbReference type="ARBA" id="ARBA00023163"/>
    </source>
</evidence>
<accession>A0A1G5CSH1</accession>
<dbReference type="InterPro" id="IPR050313">
    <property type="entry name" value="Carb_Metab_HTH_regulators"/>
</dbReference>
<dbReference type="Pfam" id="PF08220">
    <property type="entry name" value="HTH_DeoR"/>
    <property type="match status" value="1"/>
</dbReference>
<dbReference type="Proteomes" id="UP000199588">
    <property type="component" value="Unassembled WGS sequence"/>
</dbReference>
<proteinExistence type="predicted"/>
<dbReference type="SUPFAM" id="SSF46785">
    <property type="entry name" value="Winged helix' DNA-binding domain"/>
    <property type="match status" value="1"/>
</dbReference>
<dbReference type="InterPro" id="IPR037171">
    <property type="entry name" value="NagB/RpiA_transferase-like"/>
</dbReference>
<dbReference type="InterPro" id="IPR036388">
    <property type="entry name" value="WH-like_DNA-bd_sf"/>
</dbReference>
<dbReference type="SMART" id="SM01134">
    <property type="entry name" value="DeoRC"/>
    <property type="match status" value="1"/>
</dbReference>
<evidence type="ECO:0000256" key="1">
    <source>
        <dbReference type="ARBA" id="ARBA00023015"/>
    </source>
</evidence>